<accession>A0A834GCS4</accession>
<keyword evidence="2" id="KW-1185">Reference proteome</keyword>
<name>A0A834GCS4_RHOSS</name>
<reference evidence="1" key="1">
    <citation type="submission" date="2019-11" db="EMBL/GenBank/DDBJ databases">
        <authorList>
            <person name="Liu Y."/>
            <person name="Hou J."/>
            <person name="Li T.-Q."/>
            <person name="Guan C.-H."/>
            <person name="Wu X."/>
            <person name="Wu H.-Z."/>
            <person name="Ling F."/>
            <person name="Zhang R."/>
            <person name="Shi X.-G."/>
            <person name="Ren J.-P."/>
            <person name="Chen E.-F."/>
            <person name="Sun J.-M."/>
        </authorList>
    </citation>
    <scope>NUCLEOTIDE SEQUENCE</scope>
    <source>
        <strain evidence="1">Adult_tree_wgs_1</strain>
        <tissue evidence="1">Leaves</tissue>
    </source>
</reference>
<sequence>MMQEAATLKNQHKKYSDKEFAKMILLDSLFVSTVIEFSDLNVDQTIDDELVKYFDYHIVYLLSNNHINITHNVQMANFENGTSRGVDEGNSSSYAPTATTLNHMLGVMIDAIRPTYKVK</sequence>
<proteinExistence type="predicted"/>
<dbReference type="Proteomes" id="UP000626092">
    <property type="component" value="Unassembled WGS sequence"/>
</dbReference>
<dbReference type="EMBL" id="WJXA01000009">
    <property type="protein sequence ID" value="KAF7131905.1"/>
    <property type="molecule type" value="Genomic_DNA"/>
</dbReference>
<organism evidence="1 2">
    <name type="scientific">Rhododendron simsii</name>
    <name type="common">Sims's rhododendron</name>
    <dbReference type="NCBI Taxonomy" id="118357"/>
    <lineage>
        <taxon>Eukaryota</taxon>
        <taxon>Viridiplantae</taxon>
        <taxon>Streptophyta</taxon>
        <taxon>Embryophyta</taxon>
        <taxon>Tracheophyta</taxon>
        <taxon>Spermatophyta</taxon>
        <taxon>Magnoliopsida</taxon>
        <taxon>eudicotyledons</taxon>
        <taxon>Gunneridae</taxon>
        <taxon>Pentapetalae</taxon>
        <taxon>asterids</taxon>
        <taxon>Ericales</taxon>
        <taxon>Ericaceae</taxon>
        <taxon>Ericoideae</taxon>
        <taxon>Rhodoreae</taxon>
        <taxon>Rhododendron</taxon>
    </lineage>
</organism>
<dbReference type="AlphaFoldDB" id="A0A834GCS4"/>
<evidence type="ECO:0000313" key="2">
    <source>
        <dbReference type="Proteomes" id="UP000626092"/>
    </source>
</evidence>
<comment type="caution">
    <text evidence="1">The sequence shown here is derived from an EMBL/GenBank/DDBJ whole genome shotgun (WGS) entry which is preliminary data.</text>
</comment>
<gene>
    <name evidence="1" type="ORF">RHSIM_Rhsim09G0052400</name>
</gene>
<evidence type="ECO:0000313" key="1">
    <source>
        <dbReference type="EMBL" id="KAF7131905.1"/>
    </source>
</evidence>
<protein>
    <submittedName>
        <fullName evidence="1">Uncharacterized protein</fullName>
    </submittedName>
</protein>